<comment type="caution">
    <text evidence="2">The sequence shown here is derived from an EMBL/GenBank/DDBJ whole genome shotgun (WGS) entry which is preliminary data.</text>
</comment>
<dbReference type="NCBIfam" id="NF045534">
    <property type="entry name" value="small_EYxxD"/>
    <property type="match status" value="1"/>
</dbReference>
<gene>
    <name evidence="2" type="ORF">ABID52_003770</name>
</gene>
<evidence type="ECO:0000313" key="3">
    <source>
        <dbReference type="Proteomes" id="UP001549097"/>
    </source>
</evidence>
<reference evidence="2 3" key="1">
    <citation type="submission" date="2024-06" db="EMBL/GenBank/DDBJ databases">
        <title>Genomic Encyclopedia of Type Strains, Phase IV (KMG-IV): sequencing the most valuable type-strain genomes for metagenomic binning, comparative biology and taxonomic classification.</title>
        <authorList>
            <person name="Goeker M."/>
        </authorList>
    </citation>
    <scope>NUCLEOTIDE SEQUENCE [LARGE SCALE GENOMIC DNA]</scope>
    <source>
        <strain evidence="2 3">DSM 100124</strain>
    </source>
</reference>
<evidence type="ECO:0000256" key="1">
    <source>
        <dbReference type="SAM" id="Phobius"/>
    </source>
</evidence>
<dbReference type="RefSeq" id="WP_328086095.1">
    <property type="nucleotide sequence ID" value="NZ_JAEACF010000002.1"/>
</dbReference>
<protein>
    <recommendedName>
        <fullName evidence="4">LPXTG-motif cell wall anchor domain-containing protein</fullName>
    </recommendedName>
</protein>
<keyword evidence="1" id="KW-0472">Membrane</keyword>
<evidence type="ECO:0008006" key="4">
    <source>
        <dbReference type="Google" id="ProtNLM"/>
    </source>
</evidence>
<name>A0ABV2LNI1_9BACL</name>
<sequence>MSYEYLMDTAFLYILLIGGIIAISFVFIKKRRAK</sequence>
<dbReference type="Proteomes" id="UP001549097">
    <property type="component" value="Unassembled WGS sequence"/>
</dbReference>
<accession>A0ABV2LNI1</accession>
<proteinExistence type="predicted"/>
<feature type="transmembrane region" description="Helical" evidence="1">
    <location>
        <begin position="6"/>
        <end position="28"/>
    </location>
</feature>
<keyword evidence="1" id="KW-1133">Transmembrane helix</keyword>
<dbReference type="EMBL" id="JBEPMP010000002">
    <property type="protein sequence ID" value="MET3730153.1"/>
    <property type="molecule type" value="Genomic_DNA"/>
</dbReference>
<keyword evidence="1" id="KW-0812">Transmembrane</keyword>
<organism evidence="2 3">
    <name type="scientific">Fictibacillus halophilus</name>
    <dbReference type="NCBI Taxonomy" id="1610490"/>
    <lineage>
        <taxon>Bacteria</taxon>
        <taxon>Bacillati</taxon>
        <taxon>Bacillota</taxon>
        <taxon>Bacilli</taxon>
        <taxon>Bacillales</taxon>
        <taxon>Fictibacillaceae</taxon>
        <taxon>Fictibacillus</taxon>
    </lineage>
</organism>
<keyword evidence="3" id="KW-1185">Reference proteome</keyword>
<evidence type="ECO:0000313" key="2">
    <source>
        <dbReference type="EMBL" id="MET3730153.1"/>
    </source>
</evidence>